<dbReference type="InterPro" id="IPR010310">
    <property type="entry name" value="T7SS_ESAT-6-like"/>
</dbReference>
<dbReference type="Gene3D" id="1.10.287.1060">
    <property type="entry name" value="ESAT-6-like"/>
    <property type="match status" value="1"/>
</dbReference>
<organism evidence="1 2">
    <name type="scientific">Nonomuraea salmonea</name>
    <dbReference type="NCBI Taxonomy" id="46181"/>
    <lineage>
        <taxon>Bacteria</taxon>
        <taxon>Bacillati</taxon>
        <taxon>Actinomycetota</taxon>
        <taxon>Actinomycetes</taxon>
        <taxon>Streptosporangiales</taxon>
        <taxon>Streptosporangiaceae</taxon>
        <taxon>Nonomuraea</taxon>
    </lineage>
</organism>
<sequence>MVNQPTTYTEGSQHSAAERAQLAVANIEQIYNRLTQIPETLGSAWQGEAATVYRQVLTEWTPQFRKVIDALNTIGENLKATGIQYNDANTQASDVAVKLRAALAGGEYSGPVS</sequence>
<dbReference type="RefSeq" id="WP_345399823.1">
    <property type="nucleotide sequence ID" value="NZ_BAAAXS010000001.1"/>
</dbReference>
<dbReference type="SUPFAM" id="SSF140453">
    <property type="entry name" value="EsxAB dimer-like"/>
    <property type="match status" value="1"/>
</dbReference>
<proteinExistence type="predicted"/>
<dbReference type="EMBL" id="JBHMCF010000042">
    <property type="protein sequence ID" value="MFB9475660.1"/>
    <property type="molecule type" value="Genomic_DNA"/>
</dbReference>
<name>A0ABV5NZA8_9ACTN</name>
<comment type="caution">
    <text evidence="1">The sequence shown here is derived from an EMBL/GenBank/DDBJ whole genome shotgun (WGS) entry which is preliminary data.</text>
</comment>
<evidence type="ECO:0000313" key="1">
    <source>
        <dbReference type="EMBL" id="MFB9475660.1"/>
    </source>
</evidence>
<reference evidence="1 2" key="1">
    <citation type="submission" date="2024-09" db="EMBL/GenBank/DDBJ databases">
        <authorList>
            <person name="Sun Q."/>
            <person name="Mori K."/>
        </authorList>
    </citation>
    <scope>NUCLEOTIDE SEQUENCE [LARGE SCALE GENOMIC DNA]</scope>
    <source>
        <strain evidence="1 2">JCM 3324</strain>
    </source>
</reference>
<dbReference type="NCBIfam" id="TIGR03930">
    <property type="entry name" value="WXG100_ESAT6"/>
    <property type="match status" value="1"/>
</dbReference>
<protein>
    <submittedName>
        <fullName evidence="1">WXG100 family type VII secretion target</fullName>
    </submittedName>
</protein>
<evidence type="ECO:0000313" key="2">
    <source>
        <dbReference type="Proteomes" id="UP001589568"/>
    </source>
</evidence>
<dbReference type="Proteomes" id="UP001589568">
    <property type="component" value="Unassembled WGS sequence"/>
</dbReference>
<accession>A0ABV5NZA8</accession>
<dbReference type="Pfam" id="PF06013">
    <property type="entry name" value="WXG100"/>
    <property type="match status" value="1"/>
</dbReference>
<keyword evidence="2" id="KW-1185">Reference proteome</keyword>
<dbReference type="InterPro" id="IPR036689">
    <property type="entry name" value="ESAT-6-like_sf"/>
</dbReference>
<gene>
    <name evidence="1" type="ORF">ACFFR3_39745</name>
</gene>